<dbReference type="EMBL" id="JBBNAF010000009">
    <property type="protein sequence ID" value="KAK9113790.1"/>
    <property type="molecule type" value="Genomic_DNA"/>
</dbReference>
<feature type="region of interest" description="Disordered" evidence="1">
    <location>
        <begin position="1"/>
        <end position="66"/>
    </location>
</feature>
<gene>
    <name evidence="2" type="ORF">Syun_020587</name>
</gene>
<sequence>MIRGAREEENGGEGESERKETAREEAPARSSVGQRRRARRGSGGELGSGELDPINQSDQLAIKDPVDLDSGIDYGVVERVVREDELRPQPDNTWDPPFERAKFFLKLESGKKVKALDAIEEVLVTYAFRESLNSLLRKCITNLLRKFIRII</sequence>
<feature type="compositionally biased region" description="Basic and acidic residues" evidence="1">
    <location>
        <begin position="1"/>
        <end position="27"/>
    </location>
</feature>
<dbReference type="AlphaFoldDB" id="A0AAP0IER9"/>
<dbReference type="Proteomes" id="UP001420932">
    <property type="component" value="Unassembled WGS sequence"/>
</dbReference>
<organism evidence="2 3">
    <name type="scientific">Stephania yunnanensis</name>
    <dbReference type="NCBI Taxonomy" id="152371"/>
    <lineage>
        <taxon>Eukaryota</taxon>
        <taxon>Viridiplantae</taxon>
        <taxon>Streptophyta</taxon>
        <taxon>Embryophyta</taxon>
        <taxon>Tracheophyta</taxon>
        <taxon>Spermatophyta</taxon>
        <taxon>Magnoliopsida</taxon>
        <taxon>Ranunculales</taxon>
        <taxon>Menispermaceae</taxon>
        <taxon>Menispermoideae</taxon>
        <taxon>Cissampelideae</taxon>
        <taxon>Stephania</taxon>
    </lineage>
</organism>
<evidence type="ECO:0000313" key="2">
    <source>
        <dbReference type="EMBL" id="KAK9113790.1"/>
    </source>
</evidence>
<keyword evidence="3" id="KW-1185">Reference proteome</keyword>
<evidence type="ECO:0000256" key="1">
    <source>
        <dbReference type="SAM" id="MobiDB-lite"/>
    </source>
</evidence>
<accession>A0AAP0IER9</accession>
<proteinExistence type="predicted"/>
<comment type="caution">
    <text evidence="2">The sequence shown here is derived from an EMBL/GenBank/DDBJ whole genome shotgun (WGS) entry which is preliminary data.</text>
</comment>
<name>A0AAP0IER9_9MAGN</name>
<reference evidence="2 3" key="1">
    <citation type="submission" date="2024-01" db="EMBL/GenBank/DDBJ databases">
        <title>Genome assemblies of Stephania.</title>
        <authorList>
            <person name="Yang L."/>
        </authorList>
    </citation>
    <scope>NUCLEOTIDE SEQUENCE [LARGE SCALE GENOMIC DNA]</scope>
    <source>
        <strain evidence="2">YNDBR</strain>
        <tissue evidence="2">Leaf</tissue>
    </source>
</reference>
<evidence type="ECO:0000313" key="3">
    <source>
        <dbReference type="Proteomes" id="UP001420932"/>
    </source>
</evidence>
<protein>
    <submittedName>
        <fullName evidence="2">Uncharacterized protein</fullName>
    </submittedName>
</protein>